<dbReference type="OrthoDB" id="6357215at2759"/>
<organism evidence="2">
    <name type="scientific">Notodromas monacha</name>
    <dbReference type="NCBI Taxonomy" id="399045"/>
    <lineage>
        <taxon>Eukaryota</taxon>
        <taxon>Metazoa</taxon>
        <taxon>Ecdysozoa</taxon>
        <taxon>Arthropoda</taxon>
        <taxon>Crustacea</taxon>
        <taxon>Oligostraca</taxon>
        <taxon>Ostracoda</taxon>
        <taxon>Podocopa</taxon>
        <taxon>Podocopida</taxon>
        <taxon>Cypridocopina</taxon>
        <taxon>Cypridoidea</taxon>
        <taxon>Cyprididae</taxon>
        <taxon>Notodromas</taxon>
    </lineage>
</organism>
<dbReference type="GO" id="GO:0005794">
    <property type="term" value="C:Golgi apparatus"/>
    <property type="evidence" value="ECO:0007669"/>
    <property type="project" value="TreeGrafter"/>
</dbReference>
<dbReference type="GO" id="GO:0006888">
    <property type="term" value="P:endoplasmic reticulum to Golgi vesicle-mediated transport"/>
    <property type="evidence" value="ECO:0007669"/>
    <property type="project" value="TreeGrafter"/>
</dbReference>
<proteinExistence type="predicted"/>
<reference evidence="2" key="1">
    <citation type="submission" date="2020-11" db="EMBL/GenBank/DDBJ databases">
        <authorList>
            <person name="Tran Van P."/>
        </authorList>
    </citation>
    <scope>NUCLEOTIDE SEQUENCE</scope>
</reference>
<dbReference type="GO" id="GO:0005886">
    <property type="term" value="C:plasma membrane"/>
    <property type="evidence" value="ECO:0007669"/>
    <property type="project" value="TreeGrafter"/>
</dbReference>
<dbReference type="Pfam" id="PF05050">
    <property type="entry name" value="Methyltransf_21"/>
    <property type="match status" value="1"/>
</dbReference>
<dbReference type="PANTHER" id="PTHR34009">
    <property type="entry name" value="PROTEIN STAR"/>
    <property type="match status" value="1"/>
</dbReference>
<dbReference type="GO" id="GO:0005789">
    <property type="term" value="C:endoplasmic reticulum membrane"/>
    <property type="evidence" value="ECO:0007669"/>
    <property type="project" value="TreeGrafter"/>
</dbReference>
<accession>A0A7R9BYK7</accession>
<dbReference type="GO" id="GO:0031902">
    <property type="term" value="C:late endosome membrane"/>
    <property type="evidence" value="ECO:0007669"/>
    <property type="project" value="TreeGrafter"/>
</dbReference>
<name>A0A7R9BYK7_9CRUS</name>
<dbReference type="PANTHER" id="PTHR34009:SF2">
    <property type="entry name" value="PROTEIN STAR"/>
    <property type="match status" value="1"/>
</dbReference>
<dbReference type="Proteomes" id="UP000678499">
    <property type="component" value="Unassembled WGS sequence"/>
</dbReference>
<dbReference type="EMBL" id="CAJPEX010006626">
    <property type="protein sequence ID" value="CAG0924137.1"/>
    <property type="molecule type" value="Genomic_DNA"/>
</dbReference>
<evidence type="ECO:0000313" key="3">
    <source>
        <dbReference type="Proteomes" id="UP000678499"/>
    </source>
</evidence>
<feature type="domain" description="Methyltransferase FkbM" evidence="1">
    <location>
        <begin position="23"/>
        <end position="111"/>
    </location>
</feature>
<dbReference type="InterPro" id="IPR006342">
    <property type="entry name" value="FkbM_mtfrase"/>
</dbReference>
<gene>
    <name evidence="2" type="ORF">NMOB1V02_LOCUS11593</name>
</gene>
<evidence type="ECO:0000259" key="1">
    <source>
        <dbReference type="Pfam" id="PF05050"/>
    </source>
</evidence>
<sequence length="370" mass="41426">MRTNLVMSDLENNDMIQGTAALKGAHRVLDESTTEMAVTCYPLINILRATGLTQLDVLFLDVQGIEADILQTVPWEEVDIKVIVLEFDVPRFMERDKKLVMDLLEPLGYRLVTQILADPKDPYEYLWIPVTVLLWILTSKAAVLPWSLFWDDIPGCVLDVVPGQCPKTTSHDVSRTLWQTVSQDIVTAPAVEPVPEHVMDTRPAKQAVAQAGLHPADATPHLSLALVCNLTRQMSFGSYLENFVLTIEIRENLLQDNRNGKKGSYRIRDNVTDRSQGGQPKKIIELLGHRTNLVMSDLENNDMIQGTAALKGAHRVLDESTTEMAVTCYPLINILRATGLTQLDILFLDVQGIEADILQTVPWEEVDIKH</sequence>
<dbReference type="EMBL" id="OA888663">
    <property type="protein sequence ID" value="CAD7283985.1"/>
    <property type="molecule type" value="Genomic_DNA"/>
</dbReference>
<evidence type="ECO:0000313" key="2">
    <source>
        <dbReference type="EMBL" id="CAD7283985.1"/>
    </source>
</evidence>
<keyword evidence="3" id="KW-1185">Reference proteome</keyword>
<protein>
    <recommendedName>
        <fullName evidence="1">Methyltransferase FkbM domain-containing protein</fullName>
    </recommendedName>
</protein>
<dbReference type="InterPro" id="IPR053202">
    <property type="entry name" value="EGF_Rcpt_Signaling_Reg"/>
</dbReference>
<dbReference type="AlphaFoldDB" id="A0A7R9BYK7"/>
<dbReference type="GO" id="GO:0016197">
    <property type="term" value="P:endosomal transport"/>
    <property type="evidence" value="ECO:0007669"/>
    <property type="project" value="TreeGrafter"/>
</dbReference>